<keyword evidence="3" id="KW-1185">Reference proteome</keyword>
<dbReference type="OrthoDB" id="2561450at2"/>
<feature type="domain" description="HTH cro/C1-type" evidence="1">
    <location>
        <begin position="237"/>
        <end position="292"/>
    </location>
</feature>
<dbReference type="AlphaFoldDB" id="A0A3A1V073"/>
<evidence type="ECO:0000259" key="1">
    <source>
        <dbReference type="PROSITE" id="PS50943"/>
    </source>
</evidence>
<organism evidence="2 3">
    <name type="scientific">Paenibacillus nanensis</name>
    <dbReference type="NCBI Taxonomy" id="393251"/>
    <lineage>
        <taxon>Bacteria</taxon>
        <taxon>Bacillati</taxon>
        <taxon>Bacillota</taxon>
        <taxon>Bacilli</taxon>
        <taxon>Bacillales</taxon>
        <taxon>Paenibacillaceae</taxon>
        <taxon>Paenibacillus</taxon>
    </lineage>
</organism>
<gene>
    <name evidence="2" type="ORF">D3P08_07865</name>
</gene>
<dbReference type="SUPFAM" id="SSF47413">
    <property type="entry name" value="lambda repressor-like DNA-binding domains"/>
    <property type="match status" value="1"/>
</dbReference>
<protein>
    <submittedName>
        <fullName evidence="2">XRE family transcriptional regulator</fullName>
    </submittedName>
</protein>
<dbReference type="PROSITE" id="PS50943">
    <property type="entry name" value="HTH_CROC1"/>
    <property type="match status" value="1"/>
</dbReference>
<dbReference type="CDD" id="cd00093">
    <property type="entry name" value="HTH_XRE"/>
    <property type="match status" value="1"/>
</dbReference>
<comment type="caution">
    <text evidence="2">The sequence shown here is derived from an EMBL/GenBank/DDBJ whole genome shotgun (WGS) entry which is preliminary data.</text>
</comment>
<sequence>MTVHQQIFQLLEQPMLILKQRNHELLIEDANVAFMEMTGHSLTHLKSRDGRELAKRFKLDLTKRVLKSEILIRTKARTKLKVRVEQMPLPKDPNDEWTRALLIAEDLTAYNWIEEQHEKGSVLMSGIMDKHMHVRFLRHSTAPRLFEPDVTLEDETLLHFIAESEHGRIKQLLREAAQQQQERSVTLQTGKQSGVQLELELTFFPIRNGFGRCNEMAFVIWDIKPAGEHADDPSVKLKIWMAKREMTAGQLAEATGISLQTISKLRNGKIKKPQRLTAELIASELGIDTRDIWPSLRK</sequence>
<proteinExistence type="predicted"/>
<dbReference type="GO" id="GO:0003677">
    <property type="term" value="F:DNA binding"/>
    <property type="evidence" value="ECO:0007669"/>
    <property type="project" value="InterPro"/>
</dbReference>
<dbReference type="RefSeq" id="WP_119598938.1">
    <property type="nucleotide sequence ID" value="NZ_QXQA01000003.1"/>
</dbReference>
<dbReference type="SMART" id="SM00530">
    <property type="entry name" value="HTH_XRE"/>
    <property type="match status" value="1"/>
</dbReference>
<name>A0A3A1V073_9BACL</name>
<reference evidence="2 3" key="1">
    <citation type="submission" date="2018-09" db="EMBL/GenBank/DDBJ databases">
        <title>Paenibacillus aracenensis nov. sp. isolated from a cave in southern Spain.</title>
        <authorList>
            <person name="Jurado V."/>
            <person name="Gutierrez-Patricio S."/>
            <person name="Gonzalez-Pimentel J.L."/>
            <person name="Miller A.Z."/>
            <person name="Laiz L."/>
            <person name="Saiz-Jimenez C."/>
        </authorList>
    </citation>
    <scope>NUCLEOTIDE SEQUENCE [LARGE SCALE GENOMIC DNA]</scope>
    <source>
        <strain evidence="2 3">DSM 22867</strain>
    </source>
</reference>
<evidence type="ECO:0000313" key="2">
    <source>
        <dbReference type="EMBL" id="RIX54148.1"/>
    </source>
</evidence>
<dbReference type="Pfam" id="PF13443">
    <property type="entry name" value="HTH_26"/>
    <property type="match status" value="1"/>
</dbReference>
<dbReference type="InterPro" id="IPR010982">
    <property type="entry name" value="Lambda_DNA-bd_dom_sf"/>
</dbReference>
<dbReference type="Proteomes" id="UP000266482">
    <property type="component" value="Unassembled WGS sequence"/>
</dbReference>
<accession>A0A3A1V073</accession>
<evidence type="ECO:0000313" key="3">
    <source>
        <dbReference type="Proteomes" id="UP000266482"/>
    </source>
</evidence>
<dbReference type="InterPro" id="IPR001387">
    <property type="entry name" value="Cro/C1-type_HTH"/>
</dbReference>
<dbReference type="EMBL" id="QXQA01000003">
    <property type="protein sequence ID" value="RIX54148.1"/>
    <property type="molecule type" value="Genomic_DNA"/>
</dbReference>
<dbReference type="Gene3D" id="1.10.260.40">
    <property type="entry name" value="lambda repressor-like DNA-binding domains"/>
    <property type="match status" value="1"/>
</dbReference>